<dbReference type="eggNOG" id="COG3134">
    <property type="taxonomic scope" value="Bacteria"/>
</dbReference>
<keyword evidence="2" id="KW-0472">Membrane</keyword>
<reference evidence="6" key="1">
    <citation type="submission" date="2010-05" db="EMBL/GenBank/DDBJ databases">
        <title>Complete sequence of Methylotenera sp. 301.</title>
        <authorList>
            <person name="Lucas S."/>
            <person name="Copeland A."/>
            <person name="Lapidus A."/>
            <person name="Cheng J.-F."/>
            <person name="Bruce D."/>
            <person name="Goodwin L."/>
            <person name="Pitluck S."/>
            <person name="Clum A."/>
            <person name="Land M."/>
            <person name="Hauser L."/>
            <person name="Kyrpides N."/>
            <person name="Ivanova N."/>
            <person name="Chistoservova L."/>
            <person name="Kalyuzhnaya M."/>
            <person name="Woyke T."/>
        </authorList>
    </citation>
    <scope>NUCLEOTIDE SEQUENCE [LARGE SCALE GENOMIC DNA]</scope>
    <source>
        <strain evidence="6">301</strain>
    </source>
</reference>
<dbReference type="GO" id="GO:0019867">
    <property type="term" value="C:outer membrane"/>
    <property type="evidence" value="ECO:0007669"/>
    <property type="project" value="InterPro"/>
</dbReference>
<organism evidence="5 6">
    <name type="scientific">Methylotenera versatilis (strain 301)</name>
    <dbReference type="NCBI Taxonomy" id="666681"/>
    <lineage>
        <taxon>Bacteria</taxon>
        <taxon>Pseudomonadati</taxon>
        <taxon>Pseudomonadota</taxon>
        <taxon>Betaproteobacteria</taxon>
        <taxon>Nitrosomonadales</taxon>
        <taxon>Methylophilaceae</taxon>
        <taxon>Methylotenera</taxon>
    </lineage>
</organism>
<name>D7DM72_METV0</name>
<feature type="domain" description="Glycine zipper 2TM" evidence="4">
    <location>
        <begin position="70"/>
        <end position="110"/>
    </location>
</feature>
<feature type="signal peptide" evidence="3">
    <location>
        <begin position="1"/>
        <end position="22"/>
    </location>
</feature>
<evidence type="ECO:0000259" key="4">
    <source>
        <dbReference type="Pfam" id="PF05433"/>
    </source>
</evidence>
<dbReference type="PANTHER" id="PTHR35603">
    <property type="match status" value="1"/>
</dbReference>
<sequence length="202" mass="21655" precursor="true">MKKQSLIILAIFATNVISTAVAGQDAGDHYYDQAKVLSVTPQFERINTPTQQCHTEYARETYSNGDRSVGGSIIGGVAGALLGSTIGRGNGRVAAAAVGAGVGAIAGDRIDNQNNNTQTTERPVDRCTLVDNWQTVSRGYLVNYSYNGRSFSTTTYERPRDTIRISVAVAPVNSEASYNQTYDERGYESNGAPIGHQPPPHP</sequence>
<comment type="subcellular location">
    <subcellularLocation>
        <location evidence="1">Membrane</location>
    </subcellularLocation>
</comment>
<dbReference type="EMBL" id="CP002056">
    <property type="protein sequence ID" value="ADI28783.1"/>
    <property type="molecule type" value="Genomic_DNA"/>
</dbReference>
<evidence type="ECO:0000256" key="1">
    <source>
        <dbReference type="ARBA" id="ARBA00004370"/>
    </source>
</evidence>
<evidence type="ECO:0000313" key="6">
    <source>
        <dbReference type="Proteomes" id="UP000000383"/>
    </source>
</evidence>
<protein>
    <submittedName>
        <fullName evidence="5">17 kDa surface antigen</fullName>
    </submittedName>
</protein>
<accession>D7DM72</accession>
<dbReference type="OrthoDB" id="8909257at2"/>
<proteinExistence type="predicted"/>
<dbReference type="AlphaFoldDB" id="D7DM72"/>
<keyword evidence="6" id="KW-1185">Reference proteome</keyword>
<reference evidence="5 6" key="2">
    <citation type="journal article" date="2011" name="J. Bacteriol.">
        <title>Genomes of three methylotrophs from a single niche uncover genetic and metabolic divergence of Methylophilaceae.</title>
        <authorList>
            <person name="Lapidus A."/>
            <person name="Clum A."/>
            <person name="Labutti K."/>
            <person name="Kaluzhnaya M.G."/>
            <person name="Lim S."/>
            <person name="Beck D.A."/>
            <person name="Glavina Del Rio T."/>
            <person name="Nolan M."/>
            <person name="Mavromatis K."/>
            <person name="Huntemann M."/>
            <person name="Lucas S."/>
            <person name="Lidstrom M.E."/>
            <person name="Ivanova N."/>
            <person name="Chistoserdova L."/>
        </authorList>
    </citation>
    <scope>NUCLEOTIDE SEQUENCE [LARGE SCALE GENOMIC DNA]</scope>
    <source>
        <strain evidence="5 6">301</strain>
    </source>
</reference>
<dbReference type="KEGG" id="meh:M301_0397"/>
<evidence type="ECO:0000313" key="5">
    <source>
        <dbReference type="EMBL" id="ADI28783.1"/>
    </source>
</evidence>
<dbReference type="InterPro" id="IPR008816">
    <property type="entry name" value="Gly_zipper_2TM_dom"/>
</dbReference>
<keyword evidence="3" id="KW-0732">Signal</keyword>
<dbReference type="STRING" id="666681.M301_0397"/>
<dbReference type="Pfam" id="PF05433">
    <property type="entry name" value="Rick_17kDa_Anti"/>
    <property type="match status" value="1"/>
</dbReference>
<dbReference type="PANTHER" id="PTHR35603:SF2">
    <property type="entry name" value="OUTER MEMBRANE LIPOPROTEIN"/>
    <property type="match status" value="1"/>
</dbReference>
<gene>
    <name evidence="5" type="ordered locus">M301_0397</name>
</gene>
<evidence type="ECO:0000256" key="2">
    <source>
        <dbReference type="ARBA" id="ARBA00023136"/>
    </source>
</evidence>
<dbReference type="InterPro" id="IPR051407">
    <property type="entry name" value="Bact_OM_lipoprot/Surf_antigen"/>
</dbReference>
<evidence type="ECO:0000256" key="3">
    <source>
        <dbReference type="SAM" id="SignalP"/>
    </source>
</evidence>
<feature type="chain" id="PRO_5003094554" evidence="3">
    <location>
        <begin position="23"/>
        <end position="202"/>
    </location>
</feature>
<dbReference type="HOGENOM" id="CLU_094245_2_0_4"/>
<dbReference type="Proteomes" id="UP000000383">
    <property type="component" value="Chromosome"/>
</dbReference>